<dbReference type="InterPro" id="IPR036945">
    <property type="entry name" value="DAGK_sf"/>
</dbReference>
<evidence type="ECO:0000256" key="17">
    <source>
        <dbReference type="ARBA" id="ARBA00023098"/>
    </source>
</evidence>
<evidence type="ECO:0000256" key="15">
    <source>
        <dbReference type="ARBA" id="ARBA00022842"/>
    </source>
</evidence>
<evidence type="ECO:0000256" key="12">
    <source>
        <dbReference type="ARBA" id="ARBA00022741"/>
    </source>
</evidence>
<keyword evidence="20 21" id="KW-1208">Phospholipid metabolism</keyword>
<keyword evidence="23" id="KW-1185">Reference proteome</keyword>
<accession>A0ABS1X5F9</accession>
<dbReference type="Gene3D" id="1.10.287.3610">
    <property type="match status" value="1"/>
</dbReference>
<evidence type="ECO:0000256" key="10">
    <source>
        <dbReference type="ARBA" id="ARBA00022692"/>
    </source>
</evidence>
<feature type="transmembrane region" description="Helical" evidence="21">
    <location>
        <begin position="101"/>
        <end position="123"/>
    </location>
</feature>
<evidence type="ECO:0000256" key="6">
    <source>
        <dbReference type="ARBA" id="ARBA00022475"/>
    </source>
</evidence>
<evidence type="ECO:0000256" key="11">
    <source>
        <dbReference type="ARBA" id="ARBA00022723"/>
    </source>
</evidence>
<dbReference type="PANTHER" id="PTHR34299">
    <property type="entry name" value="DIACYLGLYCEROL KINASE"/>
    <property type="match status" value="1"/>
</dbReference>
<keyword evidence="8 21" id="KW-0997">Cell inner membrane</keyword>
<comment type="caution">
    <text evidence="22">The sequence shown here is derived from an EMBL/GenBank/DDBJ whole genome shotgun (WGS) entry which is preliminary data.</text>
</comment>
<protein>
    <recommendedName>
        <fullName evidence="5 21">Diacylglycerol kinase</fullName>
        <ecNumber evidence="4 21">2.7.1.107</ecNumber>
    </recommendedName>
</protein>
<evidence type="ECO:0000256" key="1">
    <source>
        <dbReference type="ARBA" id="ARBA00001946"/>
    </source>
</evidence>
<evidence type="ECO:0000256" key="16">
    <source>
        <dbReference type="ARBA" id="ARBA00022989"/>
    </source>
</evidence>
<dbReference type="InterPro" id="IPR033718">
    <property type="entry name" value="DAGK_prok"/>
</dbReference>
<comment type="subcellular location">
    <subcellularLocation>
        <location evidence="2 21">Cell inner membrane</location>
        <topology evidence="2 21">Multi-pass membrane protein</topology>
    </subcellularLocation>
</comment>
<evidence type="ECO:0000256" key="8">
    <source>
        <dbReference type="ARBA" id="ARBA00022519"/>
    </source>
</evidence>
<name>A0ABS1X5F9_9GAMM</name>
<feature type="transmembrane region" description="Helical" evidence="21">
    <location>
        <begin position="62"/>
        <end position="81"/>
    </location>
</feature>
<dbReference type="PANTHER" id="PTHR34299:SF1">
    <property type="entry name" value="DIACYLGLYCEROL KINASE"/>
    <property type="match status" value="1"/>
</dbReference>
<evidence type="ECO:0000256" key="20">
    <source>
        <dbReference type="ARBA" id="ARBA00023264"/>
    </source>
</evidence>
<keyword evidence="19" id="KW-0594">Phospholipid biosynthesis</keyword>
<evidence type="ECO:0000256" key="7">
    <source>
        <dbReference type="ARBA" id="ARBA00022516"/>
    </source>
</evidence>
<dbReference type="Proteomes" id="UP000661077">
    <property type="component" value="Unassembled WGS sequence"/>
</dbReference>
<dbReference type="CDD" id="cd14264">
    <property type="entry name" value="DAGK_IM"/>
    <property type="match status" value="1"/>
</dbReference>
<keyword evidence="10 21" id="KW-0812">Transmembrane</keyword>
<keyword evidence="16 21" id="KW-1133">Transmembrane helix</keyword>
<keyword evidence="15" id="KW-0460">Magnesium</keyword>
<dbReference type="InterPro" id="IPR000829">
    <property type="entry name" value="DAGK"/>
</dbReference>
<dbReference type="EC" id="2.7.1.107" evidence="4 21"/>
<comment type="function">
    <text evidence="21">Catalyzes the ATP-dependent phosphorylation of sn-l,2-diacylglycerol (DAG) to phosphatidic acid. Involved in the recycling of diacylglycerol produced as a by-product during membrane-derived oligosaccharide (MDO) biosynthesis.</text>
</comment>
<sequence length="124" mass="13285">MNAITGRPKLAGMRRLLLAFVNSWKGFQGAFRSEAAFRQEVALAVVLLPLGAYLGKSPVEKALLISSVLLVLIVELLNTGIETVVDRIGLERHELSGLAKDVGSTAVLLSFGVLVVIWGFLLLG</sequence>
<keyword evidence="17 21" id="KW-0443">Lipid metabolism</keyword>
<comment type="catalytic activity">
    <reaction evidence="21">
        <text>a 1,2-diacyl-sn-glycerol + ATP = a 1,2-diacyl-sn-glycero-3-phosphate + ADP + H(+)</text>
        <dbReference type="Rhea" id="RHEA:10272"/>
        <dbReference type="ChEBI" id="CHEBI:15378"/>
        <dbReference type="ChEBI" id="CHEBI:17815"/>
        <dbReference type="ChEBI" id="CHEBI:30616"/>
        <dbReference type="ChEBI" id="CHEBI:58608"/>
        <dbReference type="ChEBI" id="CHEBI:456216"/>
        <dbReference type="EC" id="2.7.1.107"/>
    </reaction>
</comment>
<gene>
    <name evidence="22" type="ORF">JM946_27200</name>
</gene>
<keyword evidence="18 21" id="KW-0472">Membrane</keyword>
<keyword evidence="11" id="KW-0479">Metal-binding</keyword>
<evidence type="ECO:0000313" key="22">
    <source>
        <dbReference type="EMBL" id="MBM0108435.1"/>
    </source>
</evidence>
<evidence type="ECO:0000256" key="3">
    <source>
        <dbReference type="ARBA" id="ARBA00005967"/>
    </source>
</evidence>
<keyword evidence="12 21" id="KW-0547">Nucleotide-binding</keyword>
<evidence type="ECO:0000256" key="13">
    <source>
        <dbReference type="ARBA" id="ARBA00022777"/>
    </source>
</evidence>
<evidence type="ECO:0000256" key="5">
    <source>
        <dbReference type="ARBA" id="ARBA00017575"/>
    </source>
</evidence>
<dbReference type="EMBL" id="JAEVLS010000008">
    <property type="protein sequence ID" value="MBM0108435.1"/>
    <property type="molecule type" value="Genomic_DNA"/>
</dbReference>
<dbReference type="RefSeq" id="WP_203170596.1">
    <property type="nucleotide sequence ID" value="NZ_JAEVLS010000008.1"/>
</dbReference>
<proteinExistence type="inferred from homology"/>
<keyword evidence="9 21" id="KW-0808">Transferase</keyword>
<keyword evidence="14 21" id="KW-0067">ATP-binding</keyword>
<evidence type="ECO:0000256" key="14">
    <source>
        <dbReference type="ARBA" id="ARBA00022840"/>
    </source>
</evidence>
<evidence type="ECO:0000313" key="23">
    <source>
        <dbReference type="Proteomes" id="UP000661077"/>
    </source>
</evidence>
<comment type="caution">
    <text evidence="21">Lacks conserved residue(s) required for the propagation of feature annotation.</text>
</comment>
<reference evidence="22 23" key="1">
    <citation type="journal article" date="2021" name="Int. J. Syst. Evol. Microbiol.">
        <title>Steroidobacter gossypii sp. nov., isolated from soil of cotton cropping field.</title>
        <authorList>
            <person name="Huang R."/>
            <person name="Yang S."/>
            <person name="Zhen C."/>
            <person name="Liu W."/>
        </authorList>
    </citation>
    <scope>NUCLEOTIDE SEQUENCE [LARGE SCALE GENOMIC DNA]</scope>
    <source>
        <strain evidence="22 23">S1-65</strain>
    </source>
</reference>
<evidence type="ECO:0000256" key="9">
    <source>
        <dbReference type="ARBA" id="ARBA00022679"/>
    </source>
</evidence>
<evidence type="ECO:0000256" key="4">
    <source>
        <dbReference type="ARBA" id="ARBA00012133"/>
    </source>
</evidence>
<evidence type="ECO:0000256" key="21">
    <source>
        <dbReference type="RuleBase" id="RU363065"/>
    </source>
</evidence>
<keyword evidence="6" id="KW-1003">Cell membrane</keyword>
<keyword evidence="13 21" id="KW-0418">Kinase</keyword>
<dbReference type="GO" id="GO:0016301">
    <property type="term" value="F:kinase activity"/>
    <property type="evidence" value="ECO:0007669"/>
    <property type="project" value="UniProtKB-KW"/>
</dbReference>
<organism evidence="22 23">
    <name type="scientific">Steroidobacter gossypii</name>
    <dbReference type="NCBI Taxonomy" id="2805490"/>
    <lineage>
        <taxon>Bacteria</taxon>
        <taxon>Pseudomonadati</taxon>
        <taxon>Pseudomonadota</taxon>
        <taxon>Gammaproteobacteria</taxon>
        <taxon>Steroidobacterales</taxon>
        <taxon>Steroidobacteraceae</taxon>
        <taxon>Steroidobacter</taxon>
    </lineage>
</organism>
<evidence type="ECO:0000256" key="18">
    <source>
        <dbReference type="ARBA" id="ARBA00023136"/>
    </source>
</evidence>
<keyword evidence="7" id="KW-0444">Lipid biosynthesis</keyword>
<comment type="similarity">
    <text evidence="3 21">Belongs to the bacterial diacylglycerol kinase family.</text>
</comment>
<evidence type="ECO:0000256" key="19">
    <source>
        <dbReference type="ARBA" id="ARBA00023209"/>
    </source>
</evidence>
<evidence type="ECO:0000256" key="2">
    <source>
        <dbReference type="ARBA" id="ARBA00004429"/>
    </source>
</evidence>
<dbReference type="Pfam" id="PF01219">
    <property type="entry name" value="DAGK_prokar"/>
    <property type="match status" value="1"/>
</dbReference>
<comment type="cofactor">
    <cofactor evidence="1">
        <name>Mg(2+)</name>
        <dbReference type="ChEBI" id="CHEBI:18420"/>
    </cofactor>
</comment>